<evidence type="ECO:0000256" key="5">
    <source>
        <dbReference type="SAM" id="MobiDB-lite"/>
    </source>
</evidence>
<comment type="caution">
    <text evidence="6">The sequence shown here is derived from an EMBL/GenBank/DDBJ whole genome shotgun (WGS) entry which is preliminary data.</text>
</comment>
<gene>
    <name evidence="6" type="ORF">QR680_001356</name>
</gene>
<evidence type="ECO:0000256" key="1">
    <source>
        <dbReference type="ARBA" id="ARBA00007374"/>
    </source>
</evidence>
<dbReference type="Gene3D" id="3.30.470.160">
    <property type="entry name" value="Inositol polyphosphate kinase"/>
    <property type="match status" value="1"/>
</dbReference>
<evidence type="ECO:0000256" key="3">
    <source>
        <dbReference type="ARBA" id="ARBA00022777"/>
    </source>
</evidence>
<dbReference type="InterPro" id="IPR005522">
    <property type="entry name" value="IPK"/>
</dbReference>
<dbReference type="PANTHER" id="PTHR12400">
    <property type="entry name" value="INOSITOL POLYPHOSPHATE KINASE"/>
    <property type="match status" value="1"/>
</dbReference>
<dbReference type="InterPro" id="IPR038286">
    <property type="entry name" value="IPK_sf"/>
</dbReference>
<evidence type="ECO:0000256" key="4">
    <source>
        <dbReference type="RuleBase" id="RU363090"/>
    </source>
</evidence>
<reference evidence="6" key="1">
    <citation type="submission" date="2023-06" db="EMBL/GenBank/DDBJ databases">
        <title>Genomic analysis of the entomopathogenic nematode Steinernema hermaphroditum.</title>
        <authorList>
            <person name="Schwarz E.M."/>
            <person name="Heppert J.K."/>
            <person name="Baniya A."/>
            <person name="Schwartz H.T."/>
            <person name="Tan C.-H."/>
            <person name="Antoshechkin I."/>
            <person name="Sternberg P.W."/>
            <person name="Goodrich-Blair H."/>
            <person name="Dillman A.R."/>
        </authorList>
    </citation>
    <scope>NUCLEOTIDE SEQUENCE</scope>
    <source>
        <strain evidence="6">PS9179</strain>
        <tissue evidence="6">Whole animal</tissue>
    </source>
</reference>
<evidence type="ECO:0000256" key="2">
    <source>
        <dbReference type="ARBA" id="ARBA00022679"/>
    </source>
</evidence>
<organism evidence="6 7">
    <name type="scientific">Steinernema hermaphroditum</name>
    <dbReference type="NCBI Taxonomy" id="289476"/>
    <lineage>
        <taxon>Eukaryota</taxon>
        <taxon>Metazoa</taxon>
        <taxon>Ecdysozoa</taxon>
        <taxon>Nematoda</taxon>
        <taxon>Chromadorea</taxon>
        <taxon>Rhabditida</taxon>
        <taxon>Tylenchina</taxon>
        <taxon>Panagrolaimomorpha</taxon>
        <taxon>Strongyloidoidea</taxon>
        <taxon>Steinernematidae</taxon>
        <taxon>Steinernema</taxon>
    </lineage>
</organism>
<protein>
    <recommendedName>
        <fullName evidence="4">Kinase</fullName>
        <ecNumber evidence="4">2.7.-.-</ecNumber>
    </recommendedName>
</protein>
<dbReference type="PANTHER" id="PTHR12400:SF21">
    <property type="entry name" value="KINASE"/>
    <property type="match status" value="1"/>
</dbReference>
<dbReference type="EMBL" id="JAUCMV010000005">
    <property type="protein sequence ID" value="KAK0395609.1"/>
    <property type="molecule type" value="Genomic_DNA"/>
</dbReference>
<dbReference type="GO" id="GO:0005737">
    <property type="term" value="C:cytoplasm"/>
    <property type="evidence" value="ECO:0007669"/>
    <property type="project" value="TreeGrafter"/>
</dbReference>
<comment type="similarity">
    <text evidence="1 4">Belongs to the inositol phosphokinase (IPK) family.</text>
</comment>
<dbReference type="SUPFAM" id="SSF56104">
    <property type="entry name" value="SAICAR synthase-like"/>
    <property type="match status" value="1"/>
</dbReference>
<evidence type="ECO:0000313" key="6">
    <source>
        <dbReference type="EMBL" id="KAK0395609.1"/>
    </source>
</evidence>
<dbReference type="Pfam" id="PF03770">
    <property type="entry name" value="IPK"/>
    <property type="match status" value="1"/>
</dbReference>
<dbReference type="EC" id="2.7.-.-" evidence="4"/>
<proteinExistence type="inferred from homology"/>
<keyword evidence="2 4" id="KW-0808">Transferase</keyword>
<sequence length="388" mass="43744">MNRRETAENRKERLDEKETRTERRSDTFATRTTAGDPFSCSETAWNMVRKGFKTPDSTLNDDNAPLVVCDLKPFKHQVGGHAGLFSFGPNYVCKPYDSREASFYKSIPVALLPLTAKYYHHISITKDDDLIPIARVIESASTSMVECDPHPYNYSSENDSVYRDVSSGFINRVNPWAMQCLVKESEKRTNQLVGDFIILENITSKFLRPCVIDLKLGTRQHGDDATPEKKISQKKKCAKTTSQTMGLRLCGLQYFDDSVDMFQCVDKYCGRNMDKKGLIDMIGQFLRKADGTLRTSVCISLLEKIAYLEKVLRDQAGLRLFSSSLLIVYEGDRSHEDSPAVEVRLIDFAHATFNGFLSDHPYDGSDEGCLLGLKTLSDVICKFVDAVL</sequence>
<accession>A0AA39GYP6</accession>
<feature type="region of interest" description="Disordered" evidence="5">
    <location>
        <begin position="1"/>
        <end position="35"/>
    </location>
</feature>
<dbReference type="AlphaFoldDB" id="A0AA39GYP6"/>
<dbReference type="Proteomes" id="UP001175271">
    <property type="component" value="Unassembled WGS sequence"/>
</dbReference>
<dbReference type="GO" id="GO:0005634">
    <property type="term" value="C:nucleus"/>
    <property type="evidence" value="ECO:0007669"/>
    <property type="project" value="TreeGrafter"/>
</dbReference>
<dbReference type="GO" id="GO:0046854">
    <property type="term" value="P:phosphatidylinositol phosphate biosynthetic process"/>
    <property type="evidence" value="ECO:0007669"/>
    <property type="project" value="TreeGrafter"/>
</dbReference>
<dbReference type="GO" id="GO:0000828">
    <property type="term" value="F:inositol hexakisphosphate kinase activity"/>
    <property type="evidence" value="ECO:0007669"/>
    <property type="project" value="TreeGrafter"/>
</dbReference>
<feature type="compositionally biased region" description="Basic and acidic residues" evidence="5">
    <location>
        <begin position="1"/>
        <end position="26"/>
    </location>
</feature>
<dbReference type="GO" id="GO:0032958">
    <property type="term" value="P:inositol phosphate biosynthetic process"/>
    <property type="evidence" value="ECO:0007669"/>
    <property type="project" value="InterPro"/>
</dbReference>
<keyword evidence="3 4" id="KW-0418">Kinase</keyword>
<evidence type="ECO:0000313" key="7">
    <source>
        <dbReference type="Proteomes" id="UP001175271"/>
    </source>
</evidence>
<name>A0AA39GYP6_9BILA</name>
<keyword evidence="7" id="KW-1185">Reference proteome</keyword>